<reference evidence="12 13" key="1">
    <citation type="journal article" date="2014" name="Nat. Commun.">
        <title>Molecular traces of alternative social organization in a termite genome.</title>
        <authorList>
            <person name="Terrapon N."/>
            <person name="Li C."/>
            <person name="Robertson H.M."/>
            <person name="Ji L."/>
            <person name="Meng X."/>
            <person name="Booth W."/>
            <person name="Chen Z."/>
            <person name="Childers C.P."/>
            <person name="Glastad K.M."/>
            <person name="Gokhale K."/>
            <person name="Gowin J."/>
            <person name="Gronenberg W."/>
            <person name="Hermansen R.A."/>
            <person name="Hu H."/>
            <person name="Hunt B.G."/>
            <person name="Huylmans A.K."/>
            <person name="Khalil S.M."/>
            <person name="Mitchell R.D."/>
            <person name="Munoz-Torres M.C."/>
            <person name="Mustard J.A."/>
            <person name="Pan H."/>
            <person name="Reese J.T."/>
            <person name="Scharf M.E."/>
            <person name="Sun F."/>
            <person name="Vogel H."/>
            <person name="Xiao J."/>
            <person name="Yang W."/>
            <person name="Yang Z."/>
            <person name="Yang Z."/>
            <person name="Zhou J."/>
            <person name="Zhu J."/>
            <person name="Brent C.S."/>
            <person name="Elsik C.G."/>
            <person name="Goodisman M.A."/>
            <person name="Liberles D.A."/>
            <person name="Roe R.M."/>
            <person name="Vargo E.L."/>
            <person name="Vilcinskas A."/>
            <person name="Wang J."/>
            <person name="Bornberg-Bauer E."/>
            <person name="Korb J."/>
            <person name="Zhang G."/>
            <person name="Liebig J."/>
        </authorList>
    </citation>
    <scope>NUCLEOTIDE SEQUENCE [LARGE SCALE GENOMIC DNA]</scope>
    <source>
        <tissue evidence="12">Whole organism</tissue>
    </source>
</reference>
<evidence type="ECO:0000256" key="1">
    <source>
        <dbReference type="ARBA" id="ARBA00004651"/>
    </source>
</evidence>
<evidence type="ECO:0000313" key="12">
    <source>
        <dbReference type="EMBL" id="KDR15181.1"/>
    </source>
</evidence>
<feature type="transmembrane region" description="Helical" evidence="10">
    <location>
        <begin position="72"/>
        <end position="89"/>
    </location>
</feature>
<keyword evidence="6 10" id="KW-1133">Transmembrane helix</keyword>
<evidence type="ECO:0000256" key="7">
    <source>
        <dbReference type="ARBA" id="ARBA00023136"/>
    </source>
</evidence>
<sequence>MVNIKTVGMTDKLFVVPVFLVRLGGIPVNMHKVPKLNCIYNGILAVCYYGTYLSVIMDFVNKREDIQETMKNVRMIFGMAVVAWMHLYLRYIRRDIDYLIHLAESFNWEILPTRDPDSENVTMNEFMFRVGRLTKFAWALTIVFHGTQSALRMLTSHSMVFTTWYPFDASISPIYEIANLKQGLASLLIISLSTGFPGLYATFICVACSQLEKLRATILDMRQTRVTSEQDRGAETDQEETQGQVRTSEEVFHHMQKQLNYCIRHHQQIKRYMTALEDTMNFMFCGLFLILLAALCIIAFSAVTSWGDFTDVSQALVMYVILLCNVFVFCWLGSQLSEQAESVRDAAWGCDWVGTPVPFQRCLIFIIAAANKEFTLTAGKFVPVSNKTMMNMINQTMSFFMFLLHMKSKHEGKEEN</sequence>
<keyword evidence="2" id="KW-1003">Cell membrane</keyword>
<dbReference type="FunCoup" id="A0A067QY03">
    <property type="interactions" value="98"/>
</dbReference>
<keyword evidence="13" id="KW-1185">Reference proteome</keyword>
<dbReference type="Pfam" id="PF02949">
    <property type="entry name" value="7tm_6"/>
    <property type="match status" value="1"/>
</dbReference>
<organism evidence="12 13">
    <name type="scientific">Zootermopsis nevadensis</name>
    <name type="common">Dampwood termite</name>
    <dbReference type="NCBI Taxonomy" id="136037"/>
    <lineage>
        <taxon>Eukaryota</taxon>
        <taxon>Metazoa</taxon>
        <taxon>Ecdysozoa</taxon>
        <taxon>Arthropoda</taxon>
        <taxon>Hexapoda</taxon>
        <taxon>Insecta</taxon>
        <taxon>Pterygota</taxon>
        <taxon>Neoptera</taxon>
        <taxon>Polyneoptera</taxon>
        <taxon>Dictyoptera</taxon>
        <taxon>Blattodea</taxon>
        <taxon>Blattoidea</taxon>
        <taxon>Termitoidae</taxon>
        <taxon>Termopsidae</taxon>
        <taxon>Zootermopsis</taxon>
    </lineage>
</organism>
<gene>
    <name evidence="12" type="ORF">L798_10953</name>
</gene>
<proteinExistence type="inferred from homology"/>
<evidence type="ECO:0000256" key="4">
    <source>
        <dbReference type="ARBA" id="ARBA00022692"/>
    </source>
</evidence>
<dbReference type="EMBL" id="KK852840">
    <property type="protein sequence ID" value="KDR15181.1"/>
    <property type="molecule type" value="Genomic_DNA"/>
</dbReference>
<comment type="similarity">
    <text evidence="10">Belongs to the insect chemoreceptor superfamily. Heteromeric odorant receptor channel (TC 1.A.69) family.</text>
</comment>
<dbReference type="GO" id="GO:0005549">
    <property type="term" value="F:odorant binding"/>
    <property type="evidence" value="ECO:0007669"/>
    <property type="project" value="InterPro"/>
</dbReference>
<feature type="transmembrane region" description="Helical" evidence="10">
    <location>
        <begin position="39"/>
        <end position="60"/>
    </location>
</feature>
<comment type="subcellular location">
    <subcellularLocation>
        <location evidence="1 10">Cell membrane</location>
        <topology evidence="1 10">Multi-pass membrane protein</topology>
    </subcellularLocation>
</comment>
<evidence type="ECO:0000256" key="8">
    <source>
        <dbReference type="ARBA" id="ARBA00023170"/>
    </source>
</evidence>
<dbReference type="GO" id="GO:0004984">
    <property type="term" value="F:olfactory receptor activity"/>
    <property type="evidence" value="ECO:0007669"/>
    <property type="project" value="InterPro"/>
</dbReference>
<dbReference type="InterPro" id="IPR004117">
    <property type="entry name" value="7tm6_olfct_rcpt"/>
</dbReference>
<comment type="caution">
    <text evidence="10">Lacks conserved residue(s) required for the propagation of feature annotation.</text>
</comment>
<protein>
    <recommendedName>
        <fullName evidence="10">Odorant receptor</fullName>
    </recommendedName>
</protein>
<accession>A0A067QY03</accession>
<dbReference type="OrthoDB" id="7759131at2759"/>
<feature type="transmembrane region" description="Helical" evidence="10">
    <location>
        <begin position="184"/>
        <end position="208"/>
    </location>
</feature>
<evidence type="ECO:0000256" key="5">
    <source>
        <dbReference type="ARBA" id="ARBA00022725"/>
    </source>
</evidence>
<keyword evidence="3 10" id="KW-0716">Sensory transduction</keyword>
<evidence type="ECO:0000256" key="9">
    <source>
        <dbReference type="ARBA" id="ARBA00023224"/>
    </source>
</evidence>
<dbReference type="eggNOG" id="ENOG502STYH">
    <property type="taxonomic scope" value="Eukaryota"/>
</dbReference>
<feature type="transmembrane region" description="Helical" evidence="10">
    <location>
        <begin position="280"/>
        <end position="303"/>
    </location>
</feature>
<evidence type="ECO:0000256" key="6">
    <source>
        <dbReference type="ARBA" id="ARBA00022989"/>
    </source>
</evidence>
<dbReference type="Proteomes" id="UP000027135">
    <property type="component" value="Unassembled WGS sequence"/>
</dbReference>
<dbReference type="GO" id="GO:0007165">
    <property type="term" value="P:signal transduction"/>
    <property type="evidence" value="ECO:0007669"/>
    <property type="project" value="UniProtKB-KW"/>
</dbReference>
<dbReference type="GO" id="GO:0005886">
    <property type="term" value="C:plasma membrane"/>
    <property type="evidence" value="ECO:0007669"/>
    <property type="project" value="UniProtKB-SubCell"/>
</dbReference>
<keyword evidence="4 10" id="KW-0812">Transmembrane</keyword>
<keyword evidence="5 10" id="KW-0552">Olfaction</keyword>
<keyword evidence="9 10" id="KW-0807">Transducer</keyword>
<evidence type="ECO:0000256" key="11">
    <source>
        <dbReference type="SAM" id="MobiDB-lite"/>
    </source>
</evidence>
<feature type="region of interest" description="Disordered" evidence="11">
    <location>
        <begin position="227"/>
        <end position="246"/>
    </location>
</feature>
<dbReference type="InParanoid" id="A0A067QY03"/>
<evidence type="ECO:0000256" key="3">
    <source>
        <dbReference type="ARBA" id="ARBA00022606"/>
    </source>
</evidence>
<name>A0A067QY03_ZOONE</name>
<evidence type="ECO:0000256" key="2">
    <source>
        <dbReference type="ARBA" id="ARBA00022475"/>
    </source>
</evidence>
<dbReference type="OMA" id="HEYSILC"/>
<feature type="transmembrane region" description="Helical" evidence="10">
    <location>
        <begin position="315"/>
        <end position="334"/>
    </location>
</feature>
<dbReference type="AlphaFoldDB" id="A0A067QY03"/>
<evidence type="ECO:0000313" key="13">
    <source>
        <dbReference type="Proteomes" id="UP000027135"/>
    </source>
</evidence>
<dbReference type="PANTHER" id="PTHR21137">
    <property type="entry name" value="ODORANT RECEPTOR"/>
    <property type="match status" value="1"/>
</dbReference>
<keyword evidence="8 10" id="KW-0675">Receptor</keyword>
<evidence type="ECO:0000256" key="10">
    <source>
        <dbReference type="RuleBase" id="RU351113"/>
    </source>
</evidence>
<dbReference type="PANTHER" id="PTHR21137:SF35">
    <property type="entry name" value="ODORANT RECEPTOR 19A-RELATED"/>
    <property type="match status" value="1"/>
</dbReference>
<keyword evidence="7 10" id="KW-0472">Membrane</keyword>